<feature type="compositionally biased region" description="Basic and acidic residues" evidence="1">
    <location>
        <begin position="758"/>
        <end position="767"/>
    </location>
</feature>
<feature type="compositionally biased region" description="Acidic residues" evidence="1">
    <location>
        <begin position="1339"/>
        <end position="1350"/>
    </location>
</feature>
<comment type="caution">
    <text evidence="3">The sequence shown here is derived from an EMBL/GenBank/DDBJ whole genome shotgun (WGS) entry which is preliminary data.</text>
</comment>
<feature type="compositionally biased region" description="Basic residues" evidence="1">
    <location>
        <begin position="642"/>
        <end position="654"/>
    </location>
</feature>
<feature type="domain" description="DUF7357" evidence="2">
    <location>
        <begin position="6"/>
        <end position="139"/>
    </location>
</feature>
<feature type="compositionally biased region" description="Low complexity" evidence="1">
    <location>
        <begin position="1282"/>
        <end position="1294"/>
    </location>
</feature>
<feature type="compositionally biased region" description="Basic and acidic residues" evidence="1">
    <location>
        <begin position="1320"/>
        <end position="1338"/>
    </location>
</feature>
<feature type="region of interest" description="Disordered" evidence="1">
    <location>
        <begin position="236"/>
        <end position="259"/>
    </location>
</feature>
<feature type="compositionally biased region" description="Polar residues" evidence="1">
    <location>
        <begin position="248"/>
        <end position="258"/>
    </location>
</feature>
<feature type="compositionally biased region" description="Acidic residues" evidence="1">
    <location>
        <begin position="1440"/>
        <end position="1452"/>
    </location>
</feature>
<dbReference type="InterPro" id="IPR055781">
    <property type="entry name" value="DUF7357"/>
</dbReference>
<feature type="region of interest" description="Disordered" evidence="1">
    <location>
        <begin position="170"/>
        <end position="224"/>
    </location>
</feature>
<feature type="region of interest" description="Disordered" evidence="1">
    <location>
        <begin position="1210"/>
        <end position="1518"/>
    </location>
</feature>
<feature type="compositionally biased region" description="Basic residues" evidence="1">
    <location>
        <begin position="822"/>
        <end position="831"/>
    </location>
</feature>
<dbReference type="OrthoDB" id="5368821at2759"/>
<feature type="compositionally biased region" description="Acidic residues" evidence="1">
    <location>
        <begin position="510"/>
        <end position="530"/>
    </location>
</feature>
<feature type="compositionally biased region" description="Basic and acidic residues" evidence="1">
    <location>
        <begin position="892"/>
        <end position="902"/>
    </location>
</feature>
<evidence type="ECO:0000313" key="4">
    <source>
        <dbReference type="Proteomes" id="UP000078237"/>
    </source>
</evidence>
<evidence type="ECO:0000259" key="2">
    <source>
        <dbReference type="Pfam" id="PF24054"/>
    </source>
</evidence>
<keyword evidence="4" id="KW-1185">Reference proteome</keyword>
<reference evidence="3 4" key="1">
    <citation type="journal article" date="2016" name="Genome Announc.">
        <title>Genome Sequence of Madurella mycetomatis mm55, Isolated from a Human Mycetoma Case in Sudan.</title>
        <authorList>
            <person name="Smit S."/>
            <person name="Derks M.F."/>
            <person name="Bervoets S."/>
            <person name="Fahal A."/>
            <person name="van Leeuwen W."/>
            <person name="van Belkum A."/>
            <person name="van de Sande W.W."/>
        </authorList>
    </citation>
    <scope>NUCLEOTIDE SEQUENCE [LARGE SCALE GENOMIC DNA]</scope>
    <source>
        <strain evidence="4">mm55</strain>
    </source>
</reference>
<organism evidence="3 4">
    <name type="scientific">Madurella mycetomatis</name>
    <dbReference type="NCBI Taxonomy" id="100816"/>
    <lineage>
        <taxon>Eukaryota</taxon>
        <taxon>Fungi</taxon>
        <taxon>Dikarya</taxon>
        <taxon>Ascomycota</taxon>
        <taxon>Pezizomycotina</taxon>
        <taxon>Sordariomycetes</taxon>
        <taxon>Sordariomycetidae</taxon>
        <taxon>Sordariales</taxon>
        <taxon>Sordariales incertae sedis</taxon>
        <taxon>Madurella</taxon>
    </lineage>
</organism>
<dbReference type="VEuPathDB" id="FungiDB:MMYC01_209691"/>
<feature type="compositionally biased region" description="Low complexity" evidence="1">
    <location>
        <begin position="1499"/>
        <end position="1512"/>
    </location>
</feature>
<feature type="compositionally biased region" description="Acidic residues" evidence="1">
    <location>
        <begin position="182"/>
        <end position="224"/>
    </location>
</feature>
<name>A0A175VSD7_9PEZI</name>
<feature type="region of interest" description="Disordered" evidence="1">
    <location>
        <begin position="813"/>
        <end position="854"/>
    </location>
</feature>
<sequence>MRTNCLRLRLVVQRHALPEVRIVFAIELDTGPTIANLLEQINEIIPLESNDWGLEDYIVELRGSDGHAFECLHFQPVSGILKDDEEVFIRPLVTEDRQKRRLSGRHQISTNGKHLIDGIAFGRPRLKTPRDRPLIDIPPLKRRRLAYRAEESEDEDSRLLLTERGGGHQEDGLVWLRPRSDDADDDDFEGDEEYVDGDFADDTDGEDDENDDMDSDDAADSELEDELRDLQAENGHLQDDPSEEIANKESQAPTQAKSKQLDLLRLDRITMLRAAFPNAPVDVCEKAVVLHNDKLDKAYDMLRFHYGYRPAKALGTMLASSDTLQSEAPAAVVDDGAGDSEAESVTSIVKHYDQHGFPSGSILAGTASAQMAEVLRKSGHLVKRPVHTKFDESLKDTRDGGHRELIENAGTSSSQRRLRNNSHARPPSSLIEGISASNGEDESGNDSESGSDSGPEIASSKTLKVPAGARLPIGDQSSPKSDSDSESESDGGGGDSSDDSSDDSSVSSEDVIDSGSDSDSDSYSDSDSDSDNSSGGDSGEVRGGPDNSAIASENEESGSSSEDSSDDSSSDSSSPHPASKEATATHASGVPGPKSQETSPRSLERSVAQLDCEIGSPQTISAQRDATRPIPPGQGKTATQRRNARRRAALKARKAALEGESSLTPISQSVAEPGRETRDSRNSIAAKKAELLRSLGAAANDMALHTSAPLEHESVPAAAWFFGALGLKNPTSKDDEEQLRSTLMKNIQPLVNHRLVDSTDDQCDRSNNEPTGQEDPEAWRDRIVYRGVECCHDGVELSEPPFPFVQRWDPQQQHCYKDKTQRGGRSKRKQRNQAEFLDGEARPNTKRRKFDGDPFHCDADDDACGPYRHQDRGFGYDETVLNYDDEPQETPKQMDHSPRKNVEEEDLPPLPTDVSTLPMLRPGDAAPGMVLTWKQWLLSKATSWQPQVSSLTGLVVDVLEKSSLRVRLAKRDRNLDQNEKVYDDEGNRVYDKFELPGVDDEDEEAAEEGYRTLEFADMIEPRVLRTSSRIAESIPSVQQAPSTLNDDEATCAAQELAHQVEPERHQADSQQIGIDRQQSIVSGAALSESSPCLAGQLPSDGAVSVSEDRRREISLLINNAGFRKDVDPSVTKTSSLNLSSPSRQLEEMAHELPGPALEVSPAPSHVSRAGPDPCSQAASNNVDSQPILLEPFNGFSDAIKGPVDAGQASYPKLDLPTSDMGSIHSGRQVDPDLSIELSNSPFNEFSDGEGKGGTSSPAMQHESGNDVTLATLEGLKPRGRSPSESSDDSFPSLSQVWISASTNGSRSPTRGAVSSAAKARKLDIRPDLEYEEAMRRLDDGDELSGDDDEGQQPQLSKLAQKLVDKPIEKPSSKKLIPRQKKGSAQVPATRIKTERASPSPSTHDSLDLPDANRPVRSNGSPFRVPEGSQVVSLLTSSPEPEVEENYAEDSIDETYKEPDMPEGRGWVKKSRERRGVRTTSRAVREASPKRSVSSQSKHTTSTRSSAALTSLLRAKKRF</sequence>
<feature type="compositionally biased region" description="Basic and acidic residues" evidence="1">
    <location>
        <begin position="673"/>
        <end position="685"/>
    </location>
</feature>
<evidence type="ECO:0000256" key="1">
    <source>
        <dbReference type="SAM" id="MobiDB-lite"/>
    </source>
</evidence>
<feature type="compositionally biased region" description="Polar residues" evidence="1">
    <location>
        <begin position="1295"/>
        <end position="1308"/>
    </location>
</feature>
<feature type="compositionally biased region" description="Basic and acidic residues" evidence="1">
    <location>
        <begin position="393"/>
        <end position="406"/>
    </location>
</feature>
<accession>A0A175VSD7</accession>
<feature type="compositionally biased region" description="Polar residues" evidence="1">
    <location>
        <begin position="661"/>
        <end position="670"/>
    </location>
</feature>
<dbReference type="AlphaFoldDB" id="A0A175VSD7"/>
<feature type="region of interest" description="Disordered" evidence="1">
    <location>
        <begin position="393"/>
        <end position="685"/>
    </location>
</feature>
<protein>
    <recommendedName>
        <fullName evidence="2">DUF7357 domain-containing protein</fullName>
    </recommendedName>
</protein>
<evidence type="ECO:0000313" key="3">
    <source>
        <dbReference type="EMBL" id="KXX73960.1"/>
    </source>
</evidence>
<feature type="compositionally biased region" description="Basic and acidic residues" evidence="1">
    <location>
        <begin position="1453"/>
        <end position="1462"/>
    </location>
</feature>
<feature type="compositionally biased region" description="Polar residues" evidence="1">
    <location>
        <begin position="1429"/>
        <end position="1438"/>
    </location>
</feature>
<feature type="region of interest" description="Disordered" evidence="1">
    <location>
        <begin position="758"/>
        <end position="779"/>
    </location>
</feature>
<proteinExistence type="predicted"/>
<dbReference type="STRING" id="100816.A0A175VSD7"/>
<feature type="region of interest" description="Disordered" evidence="1">
    <location>
        <begin position="1155"/>
        <end position="1180"/>
    </location>
</feature>
<dbReference type="Pfam" id="PF24054">
    <property type="entry name" value="DUF7357"/>
    <property type="match status" value="1"/>
</dbReference>
<gene>
    <name evidence="3" type="ORF">MMYC01_209691</name>
</gene>
<feature type="compositionally biased region" description="Basic residues" evidence="1">
    <location>
        <begin position="1466"/>
        <end position="1476"/>
    </location>
</feature>
<dbReference type="Proteomes" id="UP000078237">
    <property type="component" value="Unassembled WGS sequence"/>
</dbReference>
<feature type="compositionally biased region" description="Basic and acidic residues" evidence="1">
    <location>
        <begin position="1362"/>
        <end position="1371"/>
    </location>
</feature>
<feature type="region of interest" description="Disordered" evidence="1">
    <location>
        <begin position="882"/>
        <end position="916"/>
    </location>
</feature>
<dbReference type="EMBL" id="LCTW02000402">
    <property type="protein sequence ID" value="KXX73960.1"/>
    <property type="molecule type" value="Genomic_DNA"/>
</dbReference>